<reference evidence="4" key="3">
    <citation type="submission" date="2025-09" db="UniProtKB">
        <authorList>
            <consortium name="Ensembl"/>
        </authorList>
    </citation>
    <scope>IDENTIFICATION</scope>
</reference>
<dbReference type="EMBL" id="AQIB01139371">
    <property type="status" value="NOT_ANNOTATED_CDS"/>
    <property type="molecule type" value="Genomic_DNA"/>
</dbReference>
<feature type="coiled-coil region" evidence="1">
    <location>
        <begin position="896"/>
        <end position="923"/>
    </location>
</feature>
<dbReference type="Gene3D" id="2.60.40.150">
    <property type="entry name" value="C2 domain"/>
    <property type="match status" value="1"/>
</dbReference>
<dbReference type="InterPro" id="IPR035892">
    <property type="entry name" value="C2_domain_sf"/>
</dbReference>
<dbReference type="SUPFAM" id="SSF49562">
    <property type="entry name" value="C2 domain (Calcium/lipid-binding domain, CaLB)"/>
    <property type="match status" value="1"/>
</dbReference>
<evidence type="ECO:0000259" key="3">
    <source>
        <dbReference type="PROSITE" id="PS50004"/>
    </source>
</evidence>
<dbReference type="EMBL" id="AQIB01139372">
    <property type="status" value="NOT_ANNOTATED_CDS"/>
    <property type="molecule type" value="Genomic_DNA"/>
</dbReference>
<accession>A0A0D9RNU6</accession>
<reference evidence="4 5" key="1">
    <citation type="submission" date="2014-03" db="EMBL/GenBank/DDBJ databases">
        <authorList>
            <person name="Warren W."/>
            <person name="Wilson R.K."/>
        </authorList>
    </citation>
    <scope>NUCLEOTIDE SEQUENCE</scope>
</reference>
<dbReference type="Proteomes" id="UP000029965">
    <property type="component" value="Chromosome 26"/>
</dbReference>
<dbReference type="PROSITE" id="PS50004">
    <property type="entry name" value="C2"/>
    <property type="match status" value="1"/>
</dbReference>
<keyword evidence="1" id="KW-0175">Coiled coil</keyword>
<dbReference type="OMA" id="RDTEMNN"/>
<evidence type="ECO:0000256" key="1">
    <source>
        <dbReference type="SAM" id="Coils"/>
    </source>
</evidence>
<dbReference type="PANTHER" id="PTHR21623">
    <property type="entry name" value="SPERIOLIN-BINDING FACTOR"/>
    <property type="match status" value="1"/>
</dbReference>
<dbReference type="Pfam" id="PF00168">
    <property type="entry name" value="C2"/>
    <property type="match status" value="1"/>
</dbReference>
<organism evidence="4 5">
    <name type="scientific">Chlorocebus sabaeus</name>
    <name type="common">Green monkey</name>
    <name type="synonym">Simia sabaea</name>
    <dbReference type="NCBI Taxonomy" id="60711"/>
    <lineage>
        <taxon>Eukaryota</taxon>
        <taxon>Metazoa</taxon>
        <taxon>Chordata</taxon>
        <taxon>Craniata</taxon>
        <taxon>Vertebrata</taxon>
        <taxon>Euteleostomi</taxon>
        <taxon>Mammalia</taxon>
        <taxon>Eutheria</taxon>
        <taxon>Euarchontoglires</taxon>
        <taxon>Primates</taxon>
        <taxon>Haplorrhini</taxon>
        <taxon>Catarrhini</taxon>
        <taxon>Cercopithecidae</taxon>
        <taxon>Cercopithecinae</taxon>
        <taxon>Chlorocebus</taxon>
    </lineage>
</organism>
<sequence length="1023" mass="114052">MAFRGPEPWVSASLLSQRLKAEEKMLDLEFEVLNVGFNEGGRYALRLSAENPLQVGSGAGVQLQVNDGDPFPAYSAVTDVIEQQEPGQSLTLTRSKFIFTLPKGFCKNDGQHDAQLRVEALRLDDPSGRAAQRVGEAIFPIYPRPDQPRMNPKAQDHEDLYHYCGNLALLRASTDPTARHCGSLAYSVAFHVHRDPQPPISDSPPGAVQPELMSNTEDPEEPVVTSQSTEPKIGHLSPSNKETITVTLHGATNLPACKDGSEPWPYVVVKSTSEEKNNQSSKAVTSVTSEPTRAPIWGDTVNVEIQAEDAGQEDVILKVVDNRKKQELLSYKIPIKYLRVLHPYHFELVKPTQSGKADEAAAKTQLYATVVRKSSFIPRDIGCNHTALEIFLRGVNEPLANNPNPMVVIARVVPNYKEFKVSQANRDLASVGLPITPLSFPIPSVMNFDEPRISQNGCPQLSKPGGPPEQPLWNQSFLFQGRDGATNFSEDTALVLEYYSSTLMKGSQPWTLDQPLGISVLPLKSRLYQKMLRGKGLDGLHVERLPIMDTSLKTIDGEAPTVDLSFQLLSSERPENFLTPNNSKALPTLDPKILDEKLGTIQESWSKDTVSSTMDLSTSMPREVEEEPLVPETSRDTEMNNYRRAMQKMAEDILSLQRQASILEGENRILRSRLAQQEEEEEQGKASEAQNVVSMKQKLLLSELDMKKLRDRVQHLQNELIRKNDREKELLLLYQAQQPQAALLKQYQSKLQKMKALEETVRHQEKVIEKMERVLEDRLQDGSKPPPPNRQQGKPYTGFPVFSASGLPLGSTGENLPVELYSVLLAENVKLRVELDKNRHQPAPIILQQQALPVDPGELGAGGDLAERLRETHGPGHSECTETLPAQDLLSGTSDKFNLLAKLERAQSRILSLESQLEDSARRWGREKQDLATRLQEQEKGFRHSSNSIIIEQSPYSLSPAPGASMFGKPRATVPGGWREEAFQQGDGPFPDSKKQQGHQRPVLLGDTREACRFHLPQNIYRV</sequence>
<dbReference type="InterPro" id="IPR000008">
    <property type="entry name" value="C2_dom"/>
</dbReference>
<name>A0A0D9RNU6_CHLSB</name>
<feature type="domain" description="C2" evidence="3">
    <location>
        <begin position="218"/>
        <end position="357"/>
    </location>
</feature>
<dbReference type="PANTHER" id="PTHR21623:SF2">
    <property type="entry name" value="COILED-COIL DOMAIN-CONTAINING PROTEIN 33"/>
    <property type="match status" value="1"/>
</dbReference>
<feature type="region of interest" description="Disordered" evidence="2">
    <location>
        <begin position="778"/>
        <end position="799"/>
    </location>
</feature>
<feature type="region of interest" description="Disordered" evidence="2">
    <location>
        <begin position="605"/>
        <end position="634"/>
    </location>
</feature>
<dbReference type="eggNOG" id="KOG3544">
    <property type="taxonomic scope" value="Eukaryota"/>
</dbReference>
<evidence type="ECO:0000313" key="4">
    <source>
        <dbReference type="Ensembl" id="ENSCSAP00000010285.1"/>
    </source>
</evidence>
<protein>
    <submittedName>
        <fullName evidence="4">Coiled-coil domain containing 33</fullName>
    </submittedName>
</protein>
<evidence type="ECO:0000313" key="5">
    <source>
        <dbReference type="Proteomes" id="UP000029965"/>
    </source>
</evidence>
<feature type="coiled-coil region" evidence="1">
    <location>
        <begin position="639"/>
        <end position="774"/>
    </location>
</feature>
<dbReference type="GeneTree" id="ENSGT00390000017366"/>
<keyword evidence="5" id="KW-1185">Reference proteome</keyword>
<reference evidence="4" key="2">
    <citation type="submission" date="2025-08" db="UniProtKB">
        <authorList>
            <consortium name="Ensembl"/>
        </authorList>
    </citation>
    <scope>IDENTIFICATION</scope>
</reference>
<feature type="compositionally biased region" description="Polar residues" evidence="2">
    <location>
        <begin position="605"/>
        <end position="620"/>
    </location>
</feature>
<feature type="region of interest" description="Disordered" evidence="2">
    <location>
        <begin position="980"/>
        <end position="1006"/>
    </location>
</feature>
<gene>
    <name evidence="4" type="primary">CCDC33</name>
</gene>
<proteinExistence type="predicted"/>
<dbReference type="Bgee" id="ENSCSAG00000014181">
    <property type="expression patterns" value="Expressed in adrenal cortex and 1 other cell type or tissue"/>
</dbReference>
<dbReference type="Ensembl" id="ENSCSAT00000012242.1">
    <property type="protein sequence ID" value="ENSCSAP00000010285.1"/>
    <property type="gene ID" value="ENSCSAG00000014181.1"/>
</dbReference>
<dbReference type="EMBL" id="AQIB01139370">
    <property type="status" value="NOT_ANNOTATED_CDS"/>
    <property type="molecule type" value="Genomic_DNA"/>
</dbReference>
<evidence type="ECO:0000256" key="2">
    <source>
        <dbReference type="SAM" id="MobiDB-lite"/>
    </source>
</evidence>
<dbReference type="CDD" id="cd00030">
    <property type="entry name" value="C2"/>
    <property type="match status" value="1"/>
</dbReference>
<feature type="region of interest" description="Disordered" evidence="2">
    <location>
        <begin position="195"/>
        <end position="238"/>
    </location>
</feature>
<dbReference type="InterPro" id="IPR039889">
    <property type="entry name" value="CCD33"/>
</dbReference>
<dbReference type="GO" id="GO:0005777">
    <property type="term" value="C:peroxisome"/>
    <property type="evidence" value="ECO:0007669"/>
    <property type="project" value="TreeGrafter"/>
</dbReference>
<dbReference type="AlphaFoldDB" id="A0A0D9RNU6"/>